<dbReference type="InterPro" id="IPR006424">
    <property type="entry name" value="Glyceraldehyde-3-P_DH_1"/>
</dbReference>
<feature type="binding site" evidence="5">
    <location>
        <position position="131"/>
    </location>
    <ligand>
        <name>NAD(+)</name>
        <dbReference type="ChEBI" id="CHEBI:57540"/>
    </ligand>
</feature>
<dbReference type="GO" id="GO:0016620">
    <property type="term" value="F:oxidoreductase activity, acting on the aldehyde or oxo group of donors, NAD or NADP as acceptor"/>
    <property type="evidence" value="ECO:0007669"/>
    <property type="project" value="InterPro"/>
</dbReference>
<dbReference type="InterPro" id="IPR020828">
    <property type="entry name" value="GlycerAld_3-P_DH_NAD(P)-bd"/>
</dbReference>
<feature type="binding site" evidence="4">
    <location>
        <begin position="222"/>
        <end position="223"/>
    </location>
    <ligand>
        <name>D-glyceraldehyde 3-phosphate</name>
        <dbReference type="ChEBI" id="CHEBI:59776"/>
    </ligand>
</feature>
<dbReference type="RefSeq" id="WP_075073516.1">
    <property type="nucleotide sequence ID" value="NZ_DF967972.1"/>
</dbReference>
<gene>
    <name evidence="10" type="ORF">LARV_02007</name>
</gene>
<dbReference type="CDD" id="cd18126">
    <property type="entry name" value="GAPDH_I_C"/>
    <property type="match status" value="1"/>
</dbReference>
<feature type="binding site" evidence="5">
    <location>
        <position position="331"/>
    </location>
    <ligand>
        <name>NAD(+)</name>
        <dbReference type="ChEBI" id="CHEBI:57540"/>
    </ligand>
</feature>
<dbReference type="NCBIfam" id="TIGR01534">
    <property type="entry name" value="GAPDH-I"/>
    <property type="match status" value="1"/>
</dbReference>
<proteinExistence type="inferred from homology"/>
<feature type="binding site" evidence="4">
    <location>
        <begin position="162"/>
        <end position="164"/>
    </location>
    <ligand>
        <name>D-glyceraldehyde 3-phosphate</name>
        <dbReference type="ChEBI" id="CHEBI:59776"/>
    </ligand>
</feature>
<dbReference type="EC" id="1.2.1.-" evidence="8"/>
<dbReference type="SUPFAM" id="SSF51735">
    <property type="entry name" value="NAD(P)-binding Rossmann-fold domains"/>
    <property type="match status" value="1"/>
</dbReference>
<evidence type="ECO:0000256" key="4">
    <source>
        <dbReference type="PIRSR" id="PIRSR000149-2"/>
    </source>
</evidence>
<evidence type="ECO:0000256" key="2">
    <source>
        <dbReference type="ARBA" id="ARBA00023002"/>
    </source>
</evidence>
<dbReference type="CDD" id="cd05214">
    <property type="entry name" value="GAPDH_I_N"/>
    <property type="match status" value="1"/>
</dbReference>
<dbReference type="Gene3D" id="3.40.50.720">
    <property type="entry name" value="NAD(P)-binding Rossmann-like Domain"/>
    <property type="match status" value="1"/>
</dbReference>
<dbReference type="Pfam" id="PF00044">
    <property type="entry name" value="Gp_dh_N"/>
    <property type="match status" value="1"/>
</dbReference>
<keyword evidence="5" id="KW-0520">NAD</keyword>
<comment type="similarity">
    <text evidence="1 7">Belongs to the glyceraldehyde-3-phosphate dehydrogenase family.</text>
</comment>
<dbReference type="PANTHER" id="PTHR43148">
    <property type="entry name" value="GLYCERALDEHYDE-3-PHOSPHATE DEHYDROGENASE 2"/>
    <property type="match status" value="1"/>
</dbReference>
<evidence type="ECO:0000256" key="8">
    <source>
        <dbReference type="RuleBase" id="RU361160"/>
    </source>
</evidence>
<feature type="active site" description="Nucleophile" evidence="3">
    <location>
        <position position="163"/>
    </location>
</feature>
<evidence type="ECO:0000313" key="10">
    <source>
        <dbReference type="EMBL" id="GAP14241.1"/>
    </source>
</evidence>
<dbReference type="SMART" id="SM00846">
    <property type="entry name" value="Gp_dh_N"/>
    <property type="match status" value="1"/>
</dbReference>
<feature type="binding site" evidence="4">
    <location>
        <position position="193"/>
    </location>
    <ligand>
        <name>D-glyceraldehyde 3-phosphate</name>
        <dbReference type="ChEBI" id="CHEBI:59776"/>
    </ligand>
</feature>
<evidence type="ECO:0000256" key="6">
    <source>
        <dbReference type="PIRSR" id="PIRSR000149-4"/>
    </source>
</evidence>
<evidence type="ECO:0000256" key="1">
    <source>
        <dbReference type="ARBA" id="ARBA00007406"/>
    </source>
</evidence>
<dbReference type="Pfam" id="PF02800">
    <property type="entry name" value="Gp_dh_C"/>
    <property type="match status" value="1"/>
</dbReference>
<dbReference type="InterPro" id="IPR020830">
    <property type="entry name" value="GlycerAld_3-P_DH_AS"/>
</dbReference>
<keyword evidence="5" id="KW-0547">Nucleotide-binding</keyword>
<sequence>MTIKVGINGFGRIGRQVLKAIKQRYPGELEVVAINDLFDSKTNAHLFKYDSNYGIYPGEVEIDGNDLLIDGKKVKVFAEKDPGALPWSSLGVDIVIESTGLFTDANGDPAKGRAGARVHIEKGGARKVIISAPAKNEDITIVMGVNDDKYDPAKHNVLSNASCTTNCLAPAAKIVNDLFKIQYATMTTIHSYTNDQVILDQGHRKELRRSRAAGLNIIPTTTGAAKAVALVIPELKGKFDGYSLRVPTPTVSIVDFTATIEKATTKDELNAAFLEASKGALKGILGVTHGQYNDPLVSMDFKGDPRSSIVDLPNTMVMGGNLIKVVAWYDNEWGYSCRTADMAAMLAKSL</sequence>
<dbReference type="InterPro" id="IPR036291">
    <property type="entry name" value="NAD(P)-bd_dom_sf"/>
</dbReference>
<protein>
    <recommendedName>
        <fullName evidence="8">Glyceraldehyde-3-phosphate dehydrogenase</fullName>
        <ecNumber evidence="8">1.2.1.-</ecNumber>
    </recommendedName>
</protein>
<dbReference type="InterPro" id="IPR020831">
    <property type="entry name" value="GlycerAld/Erythrose_P_DH"/>
</dbReference>
<dbReference type="STRING" id="360412.LARV_02007"/>
<accession>A0A0S7BKA0</accession>
<dbReference type="PRINTS" id="PR00078">
    <property type="entry name" value="G3PDHDRGNASE"/>
</dbReference>
<feature type="binding site" evidence="4">
    <location>
        <position position="245"/>
    </location>
    <ligand>
        <name>D-glyceraldehyde 3-phosphate</name>
        <dbReference type="ChEBI" id="CHEBI:59776"/>
    </ligand>
</feature>
<dbReference type="EMBL" id="DF967972">
    <property type="protein sequence ID" value="GAP14241.1"/>
    <property type="molecule type" value="Genomic_DNA"/>
</dbReference>
<keyword evidence="2 8" id="KW-0560">Oxidoreductase</keyword>
<dbReference type="Proteomes" id="UP000055060">
    <property type="component" value="Unassembled WGS sequence"/>
</dbReference>
<dbReference type="GO" id="GO:0006006">
    <property type="term" value="P:glucose metabolic process"/>
    <property type="evidence" value="ECO:0007669"/>
    <property type="project" value="InterPro"/>
</dbReference>
<dbReference type="GO" id="GO:0050661">
    <property type="term" value="F:NADP binding"/>
    <property type="evidence" value="ECO:0007669"/>
    <property type="project" value="InterPro"/>
</dbReference>
<dbReference type="Gene3D" id="3.30.360.10">
    <property type="entry name" value="Dihydrodipicolinate Reductase, domain 2"/>
    <property type="match status" value="1"/>
</dbReference>
<feature type="binding site" evidence="5">
    <location>
        <position position="36"/>
    </location>
    <ligand>
        <name>NAD(+)</name>
        <dbReference type="ChEBI" id="CHEBI:57540"/>
    </ligand>
</feature>
<keyword evidence="11" id="KW-1185">Reference proteome</keyword>
<dbReference type="FunFam" id="3.30.360.10:FF:000002">
    <property type="entry name" value="Glyceraldehyde-3-phosphate dehydrogenase"/>
    <property type="match status" value="1"/>
</dbReference>
<feature type="site" description="Activates thiol group during catalysis" evidence="6">
    <location>
        <position position="190"/>
    </location>
</feature>
<evidence type="ECO:0000256" key="5">
    <source>
        <dbReference type="PIRSR" id="PIRSR000149-3"/>
    </source>
</evidence>
<evidence type="ECO:0000313" key="11">
    <source>
        <dbReference type="Proteomes" id="UP000055060"/>
    </source>
</evidence>
<dbReference type="InterPro" id="IPR020829">
    <property type="entry name" value="GlycerAld_3-P_DH_cat"/>
</dbReference>
<evidence type="ECO:0000259" key="9">
    <source>
        <dbReference type="SMART" id="SM00846"/>
    </source>
</evidence>
<feature type="domain" description="Glyceraldehyde 3-phosphate dehydrogenase NAD(P) binding" evidence="9">
    <location>
        <begin position="3"/>
        <end position="163"/>
    </location>
</feature>
<dbReference type="GO" id="GO:0051287">
    <property type="term" value="F:NAD binding"/>
    <property type="evidence" value="ECO:0007669"/>
    <property type="project" value="InterPro"/>
</dbReference>
<organism evidence="10">
    <name type="scientific">Longilinea arvoryzae</name>
    <dbReference type="NCBI Taxonomy" id="360412"/>
    <lineage>
        <taxon>Bacteria</taxon>
        <taxon>Bacillati</taxon>
        <taxon>Chloroflexota</taxon>
        <taxon>Anaerolineae</taxon>
        <taxon>Anaerolineales</taxon>
        <taxon>Anaerolineaceae</taxon>
        <taxon>Longilinea</taxon>
    </lineage>
</organism>
<dbReference type="AlphaFoldDB" id="A0A0S7BKA0"/>
<dbReference type="SUPFAM" id="SSF55347">
    <property type="entry name" value="Glyceraldehyde-3-phosphate dehydrogenase-like, C-terminal domain"/>
    <property type="match status" value="1"/>
</dbReference>
<name>A0A0S7BKA0_9CHLR</name>
<dbReference type="PROSITE" id="PS00071">
    <property type="entry name" value="GAPDH"/>
    <property type="match status" value="1"/>
</dbReference>
<reference evidence="10" key="1">
    <citation type="submission" date="2015-07" db="EMBL/GenBank/DDBJ databases">
        <title>Draft Genome Sequences of Anaerolinea thermolimosa IMO-1, Bellilinea caldifistulae GOMI-1, Leptolinea tardivitalis YMTK-2, Levilinea saccharolytica KIBI-1,Longilinea arvoryzae KOME-1, Previously Described as Members of the Anaerolineaceae (Chloroflexi).</title>
        <authorList>
            <person name="Sekiguchi Y."/>
            <person name="Ohashi A."/>
            <person name="Matsuura N."/>
            <person name="Tourlousse M.D."/>
        </authorList>
    </citation>
    <scope>NUCLEOTIDE SEQUENCE [LARGE SCALE GENOMIC DNA]</scope>
    <source>
        <strain evidence="10">KOME-1</strain>
    </source>
</reference>
<dbReference type="OrthoDB" id="9803304at2"/>
<evidence type="ECO:0000256" key="3">
    <source>
        <dbReference type="PIRSR" id="PIRSR000149-1"/>
    </source>
</evidence>
<dbReference type="PIRSF" id="PIRSF000149">
    <property type="entry name" value="GAP_DH"/>
    <property type="match status" value="1"/>
</dbReference>
<evidence type="ECO:0000256" key="7">
    <source>
        <dbReference type="RuleBase" id="RU000397"/>
    </source>
</evidence>
<feature type="binding site" evidence="5">
    <location>
        <begin position="12"/>
        <end position="13"/>
    </location>
    <ligand>
        <name>NAD(+)</name>
        <dbReference type="ChEBI" id="CHEBI:57540"/>
    </ligand>
</feature>
<dbReference type="FunFam" id="3.40.50.720:FF:000001">
    <property type="entry name" value="Glyceraldehyde-3-phosphate dehydrogenase"/>
    <property type="match status" value="1"/>
</dbReference>